<dbReference type="EMBL" id="CM023479">
    <property type="protein sequence ID" value="KAH7973778.1"/>
    <property type="molecule type" value="Genomic_DNA"/>
</dbReference>
<proteinExistence type="predicted"/>
<protein>
    <submittedName>
        <fullName evidence="1">Uncharacterized protein</fullName>
    </submittedName>
</protein>
<name>A0ACB8DN47_DERSI</name>
<sequence length="168" mass="19188">MFALVTPSPPPPPPIILVQQQQRSEEAPPRQVRGMRRRNRDTAFPAEEFVDAVQQHRFLFDRNEPEFKNVAMKEAMWEAIGQQFGISGNKAMSKWRNMRDKYFKVRKQELLNRRLCTPRFGSQSREAAGGHGDVVAELAFDPAWLTNSNAEAHDPELASITTLHMDNG</sequence>
<reference evidence="1" key="1">
    <citation type="submission" date="2020-05" db="EMBL/GenBank/DDBJ databases">
        <title>Large-scale comparative analyses of tick genomes elucidate their genetic diversity and vector capacities.</title>
        <authorList>
            <person name="Jia N."/>
            <person name="Wang J."/>
            <person name="Shi W."/>
            <person name="Du L."/>
            <person name="Sun Y."/>
            <person name="Zhan W."/>
            <person name="Jiang J."/>
            <person name="Wang Q."/>
            <person name="Zhang B."/>
            <person name="Ji P."/>
            <person name="Sakyi L.B."/>
            <person name="Cui X."/>
            <person name="Yuan T."/>
            <person name="Jiang B."/>
            <person name="Yang W."/>
            <person name="Lam T.T.-Y."/>
            <person name="Chang Q."/>
            <person name="Ding S."/>
            <person name="Wang X."/>
            <person name="Zhu J."/>
            <person name="Ruan X."/>
            <person name="Zhao L."/>
            <person name="Wei J."/>
            <person name="Que T."/>
            <person name="Du C."/>
            <person name="Cheng J."/>
            <person name="Dai P."/>
            <person name="Han X."/>
            <person name="Huang E."/>
            <person name="Gao Y."/>
            <person name="Liu J."/>
            <person name="Shao H."/>
            <person name="Ye R."/>
            <person name="Li L."/>
            <person name="Wei W."/>
            <person name="Wang X."/>
            <person name="Wang C."/>
            <person name="Yang T."/>
            <person name="Huo Q."/>
            <person name="Li W."/>
            <person name="Guo W."/>
            <person name="Chen H."/>
            <person name="Zhou L."/>
            <person name="Ni X."/>
            <person name="Tian J."/>
            <person name="Zhou Y."/>
            <person name="Sheng Y."/>
            <person name="Liu T."/>
            <person name="Pan Y."/>
            <person name="Xia L."/>
            <person name="Li J."/>
            <person name="Zhao F."/>
            <person name="Cao W."/>
        </authorList>
    </citation>
    <scope>NUCLEOTIDE SEQUENCE</scope>
    <source>
        <strain evidence="1">Dsil-2018</strain>
    </source>
</reference>
<evidence type="ECO:0000313" key="2">
    <source>
        <dbReference type="Proteomes" id="UP000821865"/>
    </source>
</evidence>
<gene>
    <name evidence="1" type="ORF">HPB49_005289</name>
</gene>
<organism evidence="1 2">
    <name type="scientific">Dermacentor silvarum</name>
    <name type="common">Tick</name>
    <dbReference type="NCBI Taxonomy" id="543639"/>
    <lineage>
        <taxon>Eukaryota</taxon>
        <taxon>Metazoa</taxon>
        <taxon>Ecdysozoa</taxon>
        <taxon>Arthropoda</taxon>
        <taxon>Chelicerata</taxon>
        <taxon>Arachnida</taxon>
        <taxon>Acari</taxon>
        <taxon>Parasitiformes</taxon>
        <taxon>Ixodida</taxon>
        <taxon>Ixodoidea</taxon>
        <taxon>Ixodidae</taxon>
        <taxon>Rhipicephalinae</taxon>
        <taxon>Dermacentor</taxon>
    </lineage>
</organism>
<comment type="caution">
    <text evidence="1">The sequence shown here is derived from an EMBL/GenBank/DDBJ whole genome shotgun (WGS) entry which is preliminary data.</text>
</comment>
<accession>A0ACB8DN47</accession>
<keyword evidence="2" id="KW-1185">Reference proteome</keyword>
<dbReference type="Proteomes" id="UP000821865">
    <property type="component" value="Chromosome 10"/>
</dbReference>
<evidence type="ECO:0000313" key="1">
    <source>
        <dbReference type="EMBL" id="KAH7973778.1"/>
    </source>
</evidence>